<keyword evidence="4" id="KW-0479">Metal-binding</keyword>
<dbReference type="GO" id="GO:0004519">
    <property type="term" value="F:endonuclease activity"/>
    <property type="evidence" value="ECO:0007669"/>
    <property type="project" value="UniProtKB-KW"/>
</dbReference>
<dbReference type="AlphaFoldDB" id="A0A9Q3KWJ8"/>
<dbReference type="SUPFAM" id="SSF53098">
    <property type="entry name" value="Ribonuclease H-like"/>
    <property type="match status" value="1"/>
</dbReference>
<evidence type="ECO:0000256" key="1">
    <source>
        <dbReference type="ARBA" id="ARBA00022578"/>
    </source>
</evidence>
<dbReference type="GO" id="GO:0003723">
    <property type="term" value="F:RNA binding"/>
    <property type="evidence" value="ECO:0007669"/>
    <property type="project" value="UniProtKB-KW"/>
</dbReference>
<comment type="catalytic activity">
    <reaction evidence="14">
        <text>DNA(n) + a 2'-deoxyribonucleoside 5'-triphosphate = DNA(n+1) + diphosphate</text>
        <dbReference type="Rhea" id="RHEA:22508"/>
        <dbReference type="Rhea" id="RHEA-COMP:17339"/>
        <dbReference type="Rhea" id="RHEA-COMP:17340"/>
        <dbReference type="ChEBI" id="CHEBI:33019"/>
        <dbReference type="ChEBI" id="CHEBI:61560"/>
        <dbReference type="ChEBI" id="CHEBI:173112"/>
        <dbReference type="EC" id="2.7.7.7"/>
    </reaction>
</comment>
<organism evidence="16 17">
    <name type="scientific">Austropuccinia psidii MF-1</name>
    <dbReference type="NCBI Taxonomy" id="1389203"/>
    <lineage>
        <taxon>Eukaryota</taxon>
        <taxon>Fungi</taxon>
        <taxon>Dikarya</taxon>
        <taxon>Basidiomycota</taxon>
        <taxon>Pucciniomycotina</taxon>
        <taxon>Pucciniomycetes</taxon>
        <taxon>Pucciniales</taxon>
        <taxon>Sphaerophragmiaceae</taxon>
        <taxon>Austropuccinia</taxon>
    </lineage>
</organism>
<feature type="domain" description="Integrase catalytic" evidence="15">
    <location>
        <begin position="41"/>
        <end position="205"/>
    </location>
</feature>
<dbReference type="Proteomes" id="UP000765509">
    <property type="component" value="Unassembled WGS sequence"/>
</dbReference>
<evidence type="ECO:0000256" key="2">
    <source>
        <dbReference type="ARBA" id="ARBA00022695"/>
    </source>
</evidence>
<dbReference type="InterPro" id="IPR001584">
    <property type="entry name" value="Integrase_cat-core"/>
</dbReference>
<dbReference type="GO" id="GO:0003964">
    <property type="term" value="F:RNA-directed DNA polymerase activity"/>
    <property type="evidence" value="ECO:0007669"/>
    <property type="project" value="UniProtKB-KW"/>
</dbReference>
<evidence type="ECO:0000256" key="6">
    <source>
        <dbReference type="ARBA" id="ARBA00022801"/>
    </source>
</evidence>
<evidence type="ECO:0000256" key="9">
    <source>
        <dbReference type="ARBA" id="ARBA00022908"/>
    </source>
</evidence>
<comment type="caution">
    <text evidence="16">The sequence shown here is derived from an EMBL/GenBank/DDBJ whole genome shotgun (WGS) entry which is preliminary data.</text>
</comment>
<evidence type="ECO:0000256" key="4">
    <source>
        <dbReference type="ARBA" id="ARBA00022723"/>
    </source>
</evidence>
<dbReference type="InterPro" id="IPR012337">
    <property type="entry name" value="RNaseH-like_sf"/>
</dbReference>
<reference evidence="16" key="1">
    <citation type="submission" date="2021-03" db="EMBL/GenBank/DDBJ databases">
        <title>Draft genome sequence of rust myrtle Austropuccinia psidii MF-1, a brazilian biotype.</title>
        <authorList>
            <person name="Quecine M.C."/>
            <person name="Pachon D.M.R."/>
            <person name="Bonatelli M.L."/>
            <person name="Correr F.H."/>
            <person name="Franceschini L.M."/>
            <person name="Leite T.F."/>
            <person name="Margarido G.R.A."/>
            <person name="Almeida C.A."/>
            <person name="Ferrarezi J.A."/>
            <person name="Labate C.A."/>
        </authorList>
    </citation>
    <scope>NUCLEOTIDE SEQUENCE</scope>
    <source>
        <strain evidence="16">MF-1</strain>
    </source>
</reference>
<evidence type="ECO:0000259" key="15">
    <source>
        <dbReference type="PROSITE" id="PS50994"/>
    </source>
</evidence>
<dbReference type="GO" id="GO:0005634">
    <property type="term" value="C:nucleus"/>
    <property type="evidence" value="ECO:0007669"/>
    <property type="project" value="UniProtKB-ARBA"/>
</dbReference>
<evidence type="ECO:0000256" key="3">
    <source>
        <dbReference type="ARBA" id="ARBA00022722"/>
    </source>
</evidence>
<keyword evidence="7" id="KW-0460">Magnesium</keyword>
<dbReference type="EMBL" id="AVOT02134897">
    <property type="protein sequence ID" value="MBW0589603.1"/>
    <property type="molecule type" value="Genomic_DNA"/>
</dbReference>
<evidence type="ECO:0000256" key="12">
    <source>
        <dbReference type="ARBA" id="ARBA00023172"/>
    </source>
</evidence>
<accession>A0A9Q3KWJ8</accession>
<evidence type="ECO:0000256" key="11">
    <source>
        <dbReference type="ARBA" id="ARBA00022932"/>
    </source>
</evidence>
<dbReference type="GO" id="GO:0006310">
    <property type="term" value="P:DNA recombination"/>
    <property type="evidence" value="ECO:0007669"/>
    <property type="project" value="UniProtKB-KW"/>
</dbReference>
<keyword evidence="9" id="KW-0229">DNA integration</keyword>
<keyword evidence="5" id="KW-0255">Endonuclease</keyword>
<dbReference type="InterPro" id="IPR036397">
    <property type="entry name" value="RNaseH_sf"/>
</dbReference>
<keyword evidence="10" id="KW-0695">RNA-directed DNA polymerase</keyword>
<evidence type="ECO:0000313" key="17">
    <source>
        <dbReference type="Proteomes" id="UP000765509"/>
    </source>
</evidence>
<dbReference type="PANTHER" id="PTHR42648">
    <property type="entry name" value="TRANSPOSASE, PUTATIVE-RELATED"/>
    <property type="match status" value="1"/>
</dbReference>
<dbReference type="GO" id="GO:0003887">
    <property type="term" value="F:DNA-directed DNA polymerase activity"/>
    <property type="evidence" value="ECO:0007669"/>
    <property type="project" value="UniProtKB-KW"/>
</dbReference>
<evidence type="ECO:0000256" key="8">
    <source>
        <dbReference type="ARBA" id="ARBA00022884"/>
    </source>
</evidence>
<keyword evidence="3" id="KW-0540">Nuclease</keyword>
<keyword evidence="6" id="KW-0378">Hydrolase</keyword>
<dbReference type="PANTHER" id="PTHR42648:SF11">
    <property type="entry name" value="TRANSPOSON TY4-P GAG-POL POLYPROTEIN"/>
    <property type="match status" value="1"/>
</dbReference>
<name>A0A9Q3KWJ8_9BASI</name>
<dbReference type="GO" id="GO:0016787">
    <property type="term" value="F:hydrolase activity"/>
    <property type="evidence" value="ECO:0007669"/>
    <property type="project" value="UniProtKB-KW"/>
</dbReference>
<evidence type="ECO:0000256" key="10">
    <source>
        <dbReference type="ARBA" id="ARBA00022918"/>
    </source>
</evidence>
<evidence type="ECO:0000256" key="7">
    <source>
        <dbReference type="ARBA" id="ARBA00022842"/>
    </source>
</evidence>
<proteinExistence type="predicted"/>
<dbReference type="PROSITE" id="PS50994">
    <property type="entry name" value="INTEGRASE"/>
    <property type="match status" value="1"/>
</dbReference>
<keyword evidence="8" id="KW-0694">RNA-binding</keyword>
<comment type="catalytic activity">
    <reaction evidence="13">
        <text>DNA(n) + a 2'-deoxyribonucleoside 5'-triphosphate = DNA(n+1) + diphosphate</text>
        <dbReference type="Rhea" id="RHEA:22508"/>
        <dbReference type="Rhea" id="RHEA-COMP:17339"/>
        <dbReference type="Rhea" id="RHEA-COMP:17340"/>
        <dbReference type="ChEBI" id="CHEBI:33019"/>
        <dbReference type="ChEBI" id="CHEBI:61560"/>
        <dbReference type="ChEBI" id="CHEBI:173112"/>
        <dbReference type="EC" id="2.7.7.49"/>
    </reaction>
</comment>
<protein>
    <recommendedName>
        <fullName evidence="15">Integrase catalytic domain-containing protein</fullName>
    </recommendedName>
</protein>
<keyword evidence="12" id="KW-0233">DNA recombination</keyword>
<keyword evidence="11" id="KW-0808">Transferase</keyword>
<dbReference type="OrthoDB" id="6427446at2759"/>
<dbReference type="GO" id="GO:0046872">
    <property type="term" value="F:metal ion binding"/>
    <property type="evidence" value="ECO:0007669"/>
    <property type="project" value="UniProtKB-KW"/>
</dbReference>
<keyword evidence="1" id="KW-0815">Transposition</keyword>
<keyword evidence="2" id="KW-0548">Nucleotidyltransferase</keyword>
<evidence type="ECO:0000313" key="16">
    <source>
        <dbReference type="EMBL" id="MBW0589603.1"/>
    </source>
</evidence>
<keyword evidence="11" id="KW-0239">DNA-directed DNA polymerase</keyword>
<dbReference type="Gene3D" id="3.30.420.10">
    <property type="entry name" value="Ribonuclease H-like superfamily/Ribonuclease H"/>
    <property type="match status" value="1"/>
</dbReference>
<dbReference type="InterPro" id="IPR039537">
    <property type="entry name" value="Retrotran_Ty1/copia-like"/>
</dbReference>
<evidence type="ECO:0000256" key="5">
    <source>
        <dbReference type="ARBA" id="ARBA00022759"/>
    </source>
</evidence>
<gene>
    <name evidence="16" type="ORF">O181_129318</name>
</gene>
<dbReference type="GO" id="GO:0032196">
    <property type="term" value="P:transposition"/>
    <property type="evidence" value="ECO:0007669"/>
    <property type="project" value="UniProtKB-KW"/>
</dbReference>
<keyword evidence="17" id="KW-1185">Reference proteome</keyword>
<evidence type="ECO:0000256" key="13">
    <source>
        <dbReference type="ARBA" id="ARBA00048173"/>
    </source>
</evidence>
<evidence type="ECO:0000256" key="14">
    <source>
        <dbReference type="ARBA" id="ARBA00049244"/>
    </source>
</evidence>
<sequence length="259" mass="29197">MSKFNAVTGLTALPSIALDICHPCSISKSQHRPLKTPSRNLVRQPGDVVLADLIGPLLEGVGTAKYALLIQDSFSSLTAVVPLRNKSEAKSQLKAWILRFNNSTDYHVKCLQTNNGLEFKNDFLDAFTSANGIVREYLIRYEHHQNGQIELTNRTIGEMAQKCLLEANLLAHLWPYAFKHAVWIFNRVLHLRDTKTPYELVSGLKPSLLPLRTFGAKGFIYDLLFWKYLTARAIVGYNLGITPDSKGWAFWLPEKNSII</sequence>
<dbReference type="GO" id="GO:0015074">
    <property type="term" value="P:DNA integration"/>
    <property type="evidence" value="ECO:0007669"/>
    <property type="project" value="UniProtKB-KW"/>
</dbReference>